<dbReference type="EMBL" id="JX944686">
    <property type="protein sequence ID" value="AFV51238.1"/>
    <property type="molecule type" value="Genomic_DNA"/>
</dbReference>
<keyword evidence="2" id="KW-1185">Reference proteome</keyword>
<evidence type="ECO:0000313" key="2">
    <source>
        <dbReference type="Proteomes" id="UP000009199"/>
    </source>
</evidence>
<proteinExistence type="predicted"/>
<sequence length="302" mass="33402">MSVTYASIDQLIAKPFQRLTSAMWNTATLLLVQLYETGGNAVSSVLQNGNLYLPGTLTARSGNFLYQVYVQGEPVLTEEDPIYISGFIDLASRQIEQILYAQQQLYTEIGYLPQNIYVALAQNLIPPIYETVVRAVGASSLYQEIQQLPGQIYNAIVDTKILNLPREIYNALSAFPITYVPGLIYEVLSSFLAYFYSQTVALTNAINKLALYLAPSTIEGLQLNVSTTPAPLYSGPSIETVKIILQNLSNYVVYLGNSLYNNFPLLPNSSIEFHIKNPANIYAWATGTTTVYALFEVVQSSS</sequence>
<dbReference type="KEGG" id="vg:13997083"/>
<organism evidence="1 2">
    <name type="scientific">Sulfolobales Mexican rod-shaped virus 1</name>
    <dbReference type="NCBI Taxonomy" id="2848122"/>
    <lineage>
        <taxon>Viruses</taxon>
        <taxon>Adnaviria</taxon>
        <taxon>Zilligvirae</taxon>
        <taxon>Taleaviricota</taxon>
        <taxon>Tokiviricetes</taxon>
        <taxon>Ligamenvirales</taxon>
        <taxon>Rudiviridae</taxon>
        <taxon>Mexirudivirus</taxon>
        <taxon>Mexirudivirus azufresense</taxon>
        <taxon>Mexirudivirus SMRV1</taxon>
    </lineage>
</organism>
<name>K4NZA3_9VIRU</name>
<reference evidence="1 2" key="1">
    <citation type="journal article" date="2013" name="Genome Announc.">
        <title>Genome sequence of a novel archaeal rudivirus recovered from a mexican hot spring.</title>
        <authorList>
            <person name="Servin-Garciduenas L.E."/>
            <person name="Peng X."/>
            <person name="Garrett R.A."/>
            <person name="Martinez-Romero E."/>
        </authorList>
    </citation>
    <scope>NUCLEOTIDE SEQUENCE [LARGE SCALE GENOMIC DNA]</scope>
</reference>
<evidence type="ECO:0000313" key="1">
    <source>
        <dbReference type="EMBL" id="AFV51238.1"/>
    </source>
</evidence>
<dbReference type="OrthoDB" id="7433at10239"/>
<protein>
    <submittedName>
        <fullName evidence="1">Uncharacterized protein</fullName>
    </submittedName>
</protein>
<dbReference type="Proteomes" id="UP000009199">
    <property type="component" value="Segment"/>
</dbReference>
<accession>K4NZA3</accession>